<accession>S8ESG9</accession>
<evidence type="ECO:0000313" key="4">
    <source>
        <dbReference type="Proteomes" id="UP000015241"/>
    </source>
</evidence>
<protein>
    <recommendedName>
        <fullName evidence="2">NYN domain-containing protein</fullName>
    </recommendedName>
</protein>
<sequence>MPTSDSVAVFWDYENCAVPTNVSGSIIANNVRRIAHRYGSVKTFKAYMELPEQSSPKSYALRSELQLCGVSLIDCPHNGGKDVADKMMIVDMMAYAIDTQAPATIILISGDRDFVYAVSVLCLRQYRLVVLAPHAAHASLKAQASVVYHWPADVMPEEASADGARPKSATIPDYFRTRSDPPPPTAARLAHPVPASPPLSPAALRRPIPTSAPSDSALLRPTEPRWIASGSSPPLASDLGLPVTSGTPASDTTAVDPEAEGRVFLTPSNGESDYFNDDPYQQPSPSPSPKRSSWASIASPDAAQLNADAPPFTSHLGPDSPRNPFAALPTNPAPSPAPGKRAVAAHFRPLVKVLRARLREGVQQVAYSELGTLLRQECASVYEQAGVAKLKEYTGLAEDAHVVLLTENVYGPGGVDGQRWVSLHPRLVKGAGQKAAMKALDEW</sequence>
<dbReference type="Gene3D" id="3.40.50.1010">
    <property type="entry name" value="5'-nuclease"/>
    <property type="match status" value="1"/>
</dbReference>
<dbReference type="STRING" id="743788.S8ESG9"/>
<keyword evidence="4" id="KW-1185">Reference proteome</keyword>
<name>S8ESG9_FOMSC</name>
<dbReference type="GO" id="GO:0004540">
    <property type="term" value="F:RNA nuclease activity"/>
    <property type="evidence" value="ECO:0007669"/>
    <property type="project" value="InterPro"/>
</dbReference>
<dbReference type="GO" id="GO:0010468">
    <property type="term" value="P:regulation of gene expression"/>
    <property type="evidence" value="ECO:0007669"/>
    <property type="project" value="InterPro"/>
</dbReference>
<dbReference type="InterPro" id="IPR024768">
    <property type="entry name" value="Marf1"/>
</dbReference>
<dbReference type="OrthoDB" id="549353at2759"/>
<evidence type="ECO:0000256" key="1">
    <source>
        <dbReference type="SAM" id="MobiDB-lite"/>
    </source>
</evidence>
<dbReference type="InParanoid" id="S8ESG9"/>
<dbReference type="eggNOG" id="ENOG502QUA6">
    <property type="taxonomic scope" value="Eukaryota"/>
</dbReference>
<dbReference type="EMBL" id="KE504122">
    <property type="protein sequence ID" value="EPT05869.1"/>
    <property type="molecule type" value="Genomic_DNA"/>
</dbReference>
<dbReference type="Proteomes" id="UP000015241">
    <property type="component" value="Unassembled WGS sequence"/>
</dbReference>
<dbReference type="HOGENOM" id="CLU_019899_1_0_1"/>
<dbReference type="Pfam" id="PF01936">
    <property type="entry name" value="NYN"/>
    <property type="match status" value="1"/>
</dbReference>
<proteinExistence type="predicted"/>
<feature type="domain" description="NYN" evidence="2">
    <location>
        <begin position="7"/>
        <end position="145"/>
    </location>
</feature>
<dbReference type="CDD" id="cd10910">
    <property type="entry name" value="PIN_limkain_b1_N_like"/>
    <property type="match status" value="1"/>
</dbReference>
<dbReference type="GO" id="GO:1905762">
    <property type="term" value="F:CCR4-NOT complex binding"/>
    <property type="evidence" value="ECO:0007669"/>
    <property type="project" value="TreeGrafter"/>
</dbReference>
<evidence type="ECO:0000259" key="2">
    <source>
        <dbReference type="Pfam" id="PF01936"/>
    </source>
</evidence>
<feature type="compositionally biased region" description="Polar residues" evidence="1">
    <location>
        <begin position="244"/>
        <end position="253"/>
    </location>
</feature>
<dbReference type="InterPro" id="IPR021139">
    <property type="entry name" value="NYN"/>
</dbReference>
<dbReference type="PANTHER" id="PTHR14379">
    <property type="entry name" value="LIMKAIN B LKAP"/>
    <property type="match status" value="1"/>
</dbReference>
<evidence type="ECO:0000313" key="3">
    <source>
        <dbReference type="EMBL" id="EPT05869.1"/>
    </source>
</evidence>
<dbReference type="GO" id="GO:0005777">
    <property type="term" value="C:peroxisome"/>
    <property type="evidence" value="ECO:0007669"/>
    <property type="project" value="InterPro"/>
</dbReference>
<dbReference type="AlphaFoldDB" id="S8ESG9"/>
<reference evidence="3 4" key="1">
    <citation type="journal article" date="2012" name="Science">
        <title>The Paleozoic origin of enzymatic lignin decomposition reconstructed from 31 fungal genomes.</title>
        <authorList>
            <person name="Floudas D."/>
            <person name="Binder M."/>
            <person name="Riley R."/>
            <person name="Barry K."/>
            <person name="Blanchette R.A."/>
            <person name="Henrissat B."/>
            <person name="Martinez A.T."/>
            <person name="Otillar R."/>
            <person name="Spatafora J.W."/>
            <person name="Yadav J.S."/>
            <person name="Aerts A."/>
            <person name="Benoit I."/>
            <person name="Boyd A."/>
            <person name="Carlson A."/>
            <person name="Copeland A."/>
            <person name="Coutinho P.M."/>
            <person name="de Vries R.P."/>
            <person name="Ferreira P."/>
            <person name="Findley K."/>
            <person name="Foster B."/>
            <person name="Gaskell J."/>
            <person name="Glotzer D."/>
            <person name="Gorecki P."/>
            <person name="Heitman J."/>
            <person name="Hesse C."/>
            <person name="Hori C."/>
            <person name="Igarashi K."/>
            <person name="Jurgens J.A."/>
            <person name="Kallen N."/>
            <person name="Kersten P."/>
            <person name="Kohler A."/>
            <person name="Kuees U."/>
            <person name="Kumar T.K.A."/>
            <person name="Kuo A."/>
            <person name="LaButti K."/>
            <person name="Larrondo L.F."/>
            <person name="Lindquist E."/>
            <person name="Ling A."/>
            <person name="Lombard V."/>
            <person name="Lucas S."/>
            <person name="Lundell T."/>
            <person name="Martin R."/>
            <person name="McLaughlin D.J."/>
            <person name="Morgenstern I."/>
            <person name="Morin E."/>
            <person name="Murat C."/>
            <person name="Nagy L.G."/>
            <person name="Nolan M."/>
            <person name="Ohm R.A."/>
            <person name="Patyshakuliyeva A."/>
            <person name="Rokas A."/>
            <person name="Ruiz-Duenas F.J."/>
            <person name="Sabat G."/>
            <person name="Salamov A."/>
            <person name="Samejima M."/>
            <person name="Schmutz J."/>
            <person name="Slot J.C."/>
            <person name="St John F."/>
            <person name="Stenlid J."/>
            <person name="Sun H."/>
            <person name="Sun S."/>
            <person name="Syed K."/>
            <person name="Tsang A."/>
            <person name="Wiebenga A."/>
            <person name="Young D."/>
            <person name="Pisabarro A."/>
            <person name="Eastwood D.C."/>
            <person name="Martin F."/>
            <person name="Cullen D."/>
            <person name="Grigoriev I.V."/>
            <person name="Hibbett D.S."/>
        </authorList>
    </citation>
    <scope>NUCLEOTIDE SEQUENCE</scope>
    <source>
        <strain evidence="4">FP-58527</strain>
    </source>
</reference>
<dbReference type="PANTHER" id="PTHR14379:SF3">
    <property type="entry name" value="MEIOSIS REGULATOR AND MRNA STABILITY FACTOR 1"/>
    <property type="match status" value="1"/>
</dbReference>
<organism evidence="3 4">
    <name type="scientific">Fomitopsis schrenkii</name>
    <name type="common">Brown rot fungus</name>
    <dbReference type="NCBI Taxonomy" id="2126942"/>
    <lineage>
        <taxon>Eukaryota</taxon>
        <taxon>Fungi</taxon>
        <taxon>Dikarya</taxon>
        <taxon>Basidiomycota</taxon>
        <taxon>Agaricomycotina</taxon>
        <taxon>Agaricomycetes</taxon>
        <taxon>Polyporales</taxon>
        <taxon>Fomitopsis</taxon>
    </lineage>
</organism>
<feature type="region of interest" description="Disordered" evidence="1">
    <location>
        <begin position="158"/>
        <end position="341"/>
    </location>
</feature>
<gene>
    <name evidence="3" type="ORF">FOMPIDRAFT_1021065</name>
</gene>